<keyword evidence="2" id="KW-0808">Transferase</keyword>
<proteinExistence type="predicted"/>
<evidence type="ECO:0000313" key="3">
    <source>
        <dbReference type="Proteomes" id="UP001593940"/>
    </source>
</evidence>
<evidence type="ECO:0000313" key="2">
    <source>
        <dbReference type="EMBL" id="MFC1457826.1"/>
    </source>
</evidence>
<comment type="caution">
    <text evidence="2">The sequence shown here is derived from an EMBL/GenBank/DDBJ whole genome shotgun (WGS) entry which is preliminary data.</text>
</comment>
<dbReference type="Gene3D" id="3.40.630.30">
    <property type="match status" value="1"/>
</dbReference>
<protein>
    <submittedName>
        <fullName evidence="2">GNAT family N-acetyltransferase</fullName>
        <ecNumber evidence="2">2.3.1.-</ecNumber>
    </submittedName>
</protein>
<dbReference type="EC" id="2.3.1.-" evidence="2"/>
<gene>
    <name evidence="2" type="ORF">ACETIH_14085</name>
</gene>
<dbReference type="EMBL" id="JBHOMY010000032">
    <property type="protein sequence ID" value="MFC1457826.1"/>
    <property type="molecule type" value="Genomic_DNA"/>
</dbReference>
<accession>A0ABV6Y973</accession>
<dbReference type="PROSITE" id="PS51186">
    <property type="entry name" value="GNAT"/>
    <property type="match status" value="1"/>
</dbReference>
<dbReference type="InterPro" id="IPR016181">
    <property type="entry name" value="Acyl_CoA_acyltransferase"/>
</dbReference>
<feature type="domain" description="N-acetyltransferase" evidence="1">
    <location>
        <begin position="1"/>
        <end position="136"/>
    </location>
</feature>
<keyword evidence="2" id="KW-0012">Acyltransferase</keyword>
<name>A0ABV6Y973_9HYPH</name>
<sequence>MADYSFAYDLYVKKIKPLASAWMVWVDKEQGAQFARLWRPEDTRIITLNGQDFGWVEFRQAGDEIFLKQLYISPEHQRRGVGSRVIRWLLGEQYRTAKSMALFVLKNNAAFRFYERHDFEAVWETHTTLVMRRGMVKAA</sequence>
<dbReference type="GO" id="GO:0016746">
    <property type="term" value="F:acyltransferase activity"/>
    <property type="evidence" value="ECO:0007669"/>
    <property type="project" value="UniProtKB-KW"/>
</dbReference>
<keyword evidence="3" id="KW-1185">Reference proteome</keyword>
<dbReference type="Pfam" id="PF13508">
    <property type="entry name" value="Acetyltransf_7"/>
    <property type="match status" value="1"/>
</dbReference>
<dbReference type="Proteomes" id="UP001593940">
    <property type="component" value="Unassembled WGS sequence"/>
</dbReference>
<organism evidence="2 3">
    <name type="scientific">Microvirga arabica</name>
    <dbReference type="NCBI Taxonomy" id="1128671"/>
    <lineage>
        <taxon>Bacteria</taxon>
        <taxon>Pseudomonadati</taxon>
        <taxon>Pseudomonadota</taxon>
        <taxon>Alphaproteobacteria</taxon>
        <taxon>Hyphomicrobiales</taxon>
        <taxon>Methylobacteriaceae</taxon>
        <taxon>Microvirga</taxon>
    </lineage>
</organism>
<evidence type="ECO:0000259" key="1">
    <source>
        <dbReference type="PROSITE" id="PS51186"/>
    </source>
</evidence>
<dbReference type="CDD" id="cd04301">
    <property type="entry name" value="NAT_SF"/>
    <property type="match status" value="1"/>
</dbReference>
<reference evidence="2 3" key="1">
    <citation type="submission" date="2024-09" db="EMBL/GenBank/DDBJ databases">
        <title>Nodulacao em especies de Leguminosae Basais da Amazonia e Caracterizacao dos Rizobios e Bacterias Associadas aos Nodulos.</title>
        <authorList>
            <person name="Jambeiro I.C.A."/>
            <person name="Lopes I.S."/>
            <person name="Aguiar E.R.G.R."/>
            <person name="Santos A.F.J."/>
            <person name="Dos Santos J.M.F."/>
            <person name="Gross E."/>
        </authorList>
    </citation>
    <scope>NUCLEOTIDE SEQUENCE [LARGE SCALE GENOMIC DNA]</scope>
    <source>
        <strain evidence="2 3">BRUESC1165</strain>
    </source>
</reference>
<dbReference type="SUPFAM" id="SSF55729">
    <property type="entry name" value="Acyl-CoA N-acyltransferases (Nat)"/>
    <property type="match status" value="1"/>
</dbReference>
<dbReference type="InterPro" id="IPR000182">
    <property type="entry name" value="GNAT_dom"/>
</dbReference>
<dbReference type="RefSeq" id="WP_377030023.1">
    <property type="nucleotide sequence ID" value="NZ_JBHOMY010000032.1"/>
</dbReference>